<keyword evidence="3" id="KW-1185">Reference proteome</keyword>
<accession>A0AA41RKI9</accession>
<feature type="chain" id="PRO_5041346249" evidence="1">
    <location>
        <begin position="29"/>
        <end position="338"/>
    </location>
</feature>
<reference evidence="2" key="1">
    <citation type="submission" date="2022-03" db="EMBL/GenBank/DDBJ databases">
        <title>A functionally conserved STORR gene fusion in Papaver species that diverged 16.8 million years ago.</title>
        <authorList>
            <person name="Catania T."/>
        </authorList>
    </citation>
    <scope>NUCLEOTIDE SEQUENCE</scope>
    <source>
        <strain evidence="2">S-191538</strain>
    </source>
</reference>
<evidence type="ECO:0000313" key="2">
    <source>
        <dbReference type="EMBL" id="MCL7021997.1"/>
    </source>
</evidence>
<feature type="signal peptide" evidence="1">
    <location>
        <begin position="1"/>
        <end position="28"/>
    </location>
</feature>
<evidence type="ECO:0000256" key="1">
    <source>
        <dbReference type="SAM" id="SignalP"/>
    </source>
</evidence>
<proteinExistence type="predicted"/>
<name>A0AA41RKI9_PAPNU</name>
<dbReference type="EMBL" id="JAJJMA010006946">
    <property type="protein sequence ID" value="MCL7021997.1"/>
    <property type="molecule type" value="Genomic_DNA"/>
</dbReference>
<keyword evidence="1" id="KW-0732">Signal</keyword>
<comment type="caution">
    <text evidence="2">The sequence shown here is derived from an EMBL/GenBank/DDBJ whole genome shotgun (WGS) entry which is preliminary data.</text>
</comment>
<dbReference type="AlphaFoldDB" id="A0AA41RKI9"/>
<evidence type="ECO:0000313" key="3">
    <source>
        <dbReference type="Proteomes" id="UP001177140"/>
    </source>
</evidence>
<gene>
    <name evidence="2" type="ORF">MKW94_011902</name>
</gene>
<protein>
    <submittedName>
        <fullName evidence="2">Uncharacterized protein</fullName>
    </submittedName>
</protein>
<dbReference type="Proteomes" id="UP001177140">
    <property type="component" value="Unassembled WGS sequence"/>
</dbReference>
<sequence length="338" mass="36618">MEFSTSVGFFLAVVMGLSMILHMQTVAAISCDPGGTNITTPSTIDSCRKDLQTECQLQGRVVSKLELNSWPPNNNIKGRICEGCCQVPLPCPLKPPVKWSQCPVTDTDKSFQLPGSRKDCHLCQDGCKTRCDRLGVRVGDQICGYLINSDSVFIGLTCICCCRERTPFPPPPPPSMPPPSPPPTEDNICRLEDIYIVFRLFDSRGCRLCPTDCEKKCSGVGSSVVLQQCTEGSSSRQCKCCCKNNSAPAPAPRALPPSISPPPPNNLCKVGDKYAEIRHLNTQDCSSCESDCERRCSTAGTSMTMQMCTVEASSLFCECCCNKNNTVTPTSLASVPSD</sequence>
<organism evidence="2 3">
    <name type="scientific">Papaver nudicaule</name>
    <name type="common">Iceland poppy</name>
    <dbReference type="NCBI Taxonomy" id="74823"/>
    <lineage>
        <taxon>Eukaryota</taxon>
        <taxon>Viridiplantae</taxon>
        <taxon>Streptophyta</taxon>
        <taxon>Embryophyta</taxon>
        <taxon>Tracheophyta</taxon>
        <taxon>Spermatophyta</taxon>
        <taxon>Magnoliopsida</taxon>
        <taxon>Ranunculales</taxon>
        <taxon>Papaveraceae</taxon>
        <taxon>Papaveroideae</taxon>
        <taxon>Papaver</taxon>
    </lineage>
</organism>